<keyword evidence="4 5" id="KW-0472">Membrane</keyword>
<evidence type="ECO:0000256" key="5">
    <source>
        <dbReference type="SAM" id="Phobius"/>
    </source>
</evidence>
<dbReference type="SUPFAM" id="SSF103473">
    <property type="entry name" value="MFS general substrate transporter"/>
    <property type="match status" value="1"/>
</dbReference>
<feature type="transmembrane region" description="Helical" evidence="5">
    <location>
        <begin position="66"/>
        <end position="84"/>
    </location>
</feature>
<comment type="caution">
    <text evidence="7">The sequence shown here is derived from an EMBL/GenBank/DDBJ whole genome shotgun (WGS) entry which is preliminary data.</text>
</comment>
<dbReference type="AlphaFoldDB" id="A0A9W9KJ94"/>
<evidence type="ECO:0000256" key="1">
    <source>
        <dbReference type="ARBA" id="ARBA00004141"/>
    </source>
</evidence>
<keyword evidence="3 5" id="KW-1133">Transmembrane helix</keyword>
<evidence type="ECO:0000313" key="7">
    <source>
        <dbReference type="EMBL" id="KAJ5107428.1"/>
    </source>
</evidence>
<dbReference type="PROSITE" id="PS50850">
    <property type="entry name" value="MFS"/>
    <property type="match status" value="1"/>
</dbReference>
<reference evidence="7" key="2">
    <citation type="journal article" date="2023" name="IMA Fungus">
        <title>Comparative genomic study of the Penicillium genus elucidates a diverse pangenome and 15 lateral gene transfer events.</title>
        <authorList>
            <person name="Petersen C."/>
            <person name="Sorensen T."/>
            <person name="Nielsen M.R."/>
            <person name="Sondergaard T.E."/>
            <person name="Sorensen J.L."/>
            <person name="Fitzpatrick D.A."/>
            <person name="Frisvad J.C."/>
            <person name="Nielsen K.L."/>
        </authorList>
    </citation>
    <scope>NUCLEOTIDE SEQUENCE</scope>
    <source>
        <strain evidence="7">IBT 30069</strain>
    </source>
</reference>
<dbReference type="InterPro" id="IPR036259">
    <property type="entry name" value="MFS_trans_sf"/>
</dbReference>
<sequence length="502" mass="55728">MVIRSEPEKRLASDTHITIQSTQEELDQKYQEDLLAKLLAEHGSTWDSPRDPRDPYNWSSARKMTVAIIVSLGQLVTIMTTSIIAPSLSTIAKDLNMGSSEMQITFSIFVLGLAFAPFLIAALSEMYGRKGVWIFCNAWYIIWNSVCPVGHSKALMVIGRFMAGSGASVGVTLTSSVLTDMYRAEHRGKSLAIATFFPYLGPAIGPILGGVISQNLRWEWSFWILSLFEAAITLIGIFFFTECYTPTLLRRKALAQQNDALLLRHSPWGIKFYKDLFSQLKPHILRPIQLMVNRPVVQVVSFIIALNFGIYCLMLSTYASLWIDRYNESETISSLNYIALAIGTTIATQAGGPTMDSIYRKLREKNKGETSPEFRAPFLVPGVILAPVGLFWYGWSAEKATSWVLVNAGAVVYTCGSFILAQGMLAYLLDEVDHAASANAAGRMLSNICGFAFPIFAPRMYDKLGYGWGNSLLAFVFIILGVPTPFLLWIWGSKLRALGKKL</sequence>
<dbReference type="PANTHER" id="PTHR23502:SF60">
    <property type="entry name" value="MAJOR FACILITATOR SUPERFAMILY (MFS) PROFILE DOMAIN-CONTAINING PROTEIN-RELATED"/>
    <property type="match status" value="1"/>
</dbReference>
<evidence type="ECO:0000256" key="2">
    <source>
        <dbReference type="ARBA" id="ARBA00022692"/>
    </source>
</evidence>
<dbReference type="Gene3D" id="1.20.1250.20">
    <property type="entry name" value="MFS general substrate transporter like domains"/>
    <property type="match status" value="1"/>
</dbReference>
<feature type="transmembrane region" description="Helical" evidence="5">
    <location>
        <begin position="401"/>
        <end position="429"/>
    </location>
</feature>
<feature type="domain" description="Major facilitator superfamily (MFS) profile" evidence="6">
    <location>
        <begin position="66"/>
        <end position="496"/>
    </location>
</feature>
<feature type="transmembrane region" description="Helical" evidence="5">
    <location>
        <begin position="376"/>
        <end position="395"/>
    </location>
</feature>
<dbReference type="CDD" id="cd17323">
    <property type="entry name" value="MFS_Tpo1_MDR_like"/>
    <property type="match status" value="1"/>
</dbReference>
<feature type="transmembrane region" description="Helical" evidence="5">
    <location>
        <begin position="335"/>
        <end position="355"/>
    </location>
</feature>
<feature type="transmembrane region" description="Helical" evidence="5">
    <location>
        <begin position="190"/>
        <end position="208"/>
    </location>
</feature>
<feature type="transmembrane region" description="Helical" evidence="5">
    <location>
        <begin position="220"/>
        <end position="241"/>
    </location>
</feature>
<feature type="transmembrane region" description="Helical" evidence="5">
    <location>
        <begin position="104"/>
        <end position="124"/>
    </location>
</feature>
<keyword evidence="2 5" id="KW-0812">Transmembrane</keyword>
<dbReference type="InterPro" id="IPR011701">
    <property type="entry name" value="MFS"/>
</dbReference>
<reference evidence="7" key="1">
    <citation type="submission" date="2022-11" db="EMBL/GenBank/DDBJ databases">
        <authorList>
            <person name="Petersen C."/>
        </authorList>
    </citation>
    <scope>NUCLEOTIDE SEQUENCE</scope>
    <source>
        <strain evidence="7">IBT 30069</strain>
    </source>
</reference>
<evidence type="ECO:0000259" key="6">
    <source>
        <dbReference type="PROSITE" id="PS50850"/>
    </source>
</evidence>
<dbReference type="Pfam" id="PF07690">
    <property type="entry name" value="MFS_1"/>
    <property type="match status" value="1"/>
</dbReference>
<dbReference type="OrthoDB" id="6770063at2759"/>
<dbReference type="EMBL" id="JAPQKH010000003">
    <property type="protein sequence ID" value="KAJ5107428.1"/>
    <property type="molecule type" value="Genomic_DNA"/>
</dbReference>
<evidence type="ECO:0000256" key="4">
    <source>
        <dbReference type="ARBA" id="ARBA00023136"/>
    </source>
</evidence>
<keyword evidence="8" id="KW-1185">Reference proteome</keyword>
<accession>A0A9W9KJ94</accession>
<dbReference type="PANTHER" id="PTHR23502">
    <property type="entry name" value="MAJOR FACILITATOR SUPERFAMILY"/>
    <property type="match status" value="1"/>
</dbReference>
<dbReference type="GO" id="GO:0016020">
    <property type="term" value="C:membrane"/>
    <property type="evidence" value="ECO:0007669"/>
    <property type="project" value="UniProtKB-SubCell"/>
</dbReference>
<comment type="subcellular location">
    <subcellularLocation>
        <location evidence="1">Membrane</location>
        <topology evidence="1">Multi-pass membrane protein</topology>
    </subcellularLocation>
</comment>
<dbReference type="InterPro" id="IPR020846">
    <property type="entry name" value="MFS_dom"/>
</dbReference>
<evidence type="ECO:0000313" key="8">
    <source>
        <dbReference type="Proteomes" id="UP001149165"/>
    </source>
</evidence>
<feature type="transmembrane region" description="Helical" evidence="5">
    <location>
        <begin position="131"/>
        <end position="151"/>
    </location>
</feature>
<feature type="transmembrane region" description="Helical" evidence="5">
    <location>
        <begin position="157"/>
        <end position="178"/>
    </location>
</feature>
<organism evidence="7 8">
    <name type="scientific">Penicillium angulare</name>
    <dbReference type="NCBI Taxonomy" id="116970"/>
    <lineage>
        <taxon>Eukaryota</taxon>
        <taxon>Fungi</taxon>
        <taxon>Dikarya</taxon>
        <taxon>Ascomycota</taxon>
        <taxon>Pezizomycotina</taxon>
        <taxon>Eurotiomycetes</taxon>
        <taxon>Eurotiomycetidae</taxon>
        <taxon>Eurotiales</taxon>
        <taxon>Aspergillaceae</taxon>
        <taxon>Penicillium</taxon>
    </lineage>
</organism>
<evidence type="ECO:0000256" key="3">
    <source>
        <dbReference type="ARBA" id="ARBA00022989"/>
    </source>
</evidence>
<dbReference type="Proteomes" id="UP001149165">
    <property type="component" value="Unassembled WGS sequence"/>
</dbReference>
<proteinExistence type="predicted"/>
<name>A0A9W9KJ94_9EURO</name>
<dbReference type="GO" id="GO:0022857">
    <property type="term" value="F:transmembrane transporter activity"/>
    <property type="evidence" value="ECO:0007669"/>
    <property type="project" value="InterPro"/>
</dbReference>
<feature type="transmembrane region" description="Helical" evidence="5">
    <location>
        <begin position="441"/>
        <end position="460"/>
    </location>
</feature>
<protein>
    <recommendedName>
        <fullName evidence="6">Major facilitator superfamily (MFS) profile domain-containing protein</fullName>
    </recommendedName>
</protein>
<feature type="transmembrane region" description="Helical" evidence="5">
    <location>
        <begin position="296"/>
        <end position="323"/>
    </location>
</feature>
<feature type="transmembrane region" description="Helical" evidence="5">
    <location>
        <begin position="472"/>
        <end position="492"/>
    </location>
</feature>
<gene>
    <name evidence="7" type="ORF">N7456_004103</name>
</gene>